<dbReference type="Proteomes" id="UP000190831">
    <property type="component" value="Chromosome E"/>
</dbReference>
<keyword evidence="9" id="KW-1185">Reference proteome</keyword>
<organism evidence="8 9">
    <name type="scientific">Lachancea fermentati</name>
    <name type="common">Zygosaccharomyces fermentati</name>
    <dbReference type="NCBI Taxonomy" id="4955"/>
    <lineage>
        <taxon>Eukaryota</taxon>
        <taxon>Fungi</taxon>
        <taxon>Dikarya</taxon>
        <taxon>Ascomycota</taxon>
        <taxon>Saccharomycotina</taxon>
        <taxon>Saccharomycetes</taxon>
        <taxon>Saccharomycetales</taxon>
        <taxon>Saccharomycetaceae</taxon>
        <taxon>Lachancea</taxon>
    </lineage>
</organism>
<feature type="compositionally biased region" description="Polar residues" evidence="5">
    <location>
        <begin position="295"/>
        <end position="311"/>
    </location>
</feature>
<dbReference type="PROSITE" id="PS51489">
    <property type="entry name" value="BUB1_N"/>
    <property type="match status" value="1"/>
</dbReference>
<dbReference type="SMART" id="SM00220">
    <property type="entry name" value="S_TKc"/>
    <property type="match status" value="1"/>
</dbReference>
<dbReference type="Pfam" id="PF08171">
    <property type="entry name" value="Mad3_BUB1_II"/>
    <property type="match status" value="1"/>
</dbReference>
<dbReference type="PANTHER" id="PTHR14030:SF4">
    <property type="entry name" value="BUB1 KINASE, ISOFORM A-RELATED"/>
    <property type="match status" value="1"/>
</dbReference>
<comment type="subcellular location">
    <subcellularLocation>
        <location evidence="1">Chromosome</location>
        <location evidence="1">Centromere</location>
        <location evidence="1">Kinetochore</location>
    </subcellularLocation>
</comment>
<dbReference type="InterPro" id="IPR015661">
    <property type="entry name" value="Bub1/Mad3"/>
</dbReference>
<feature type="region of interest" description="Disordered" evidence="5">
    <location>
        <begin position="295"/>
        <end position="315"/>
    </location>
</feature>
<feature type="compositionally biased region" description="Basic and acidic residues" evidence="5">
    <location>
        <begin position="407"/>
        <end position="420"/>
    </location>
</feature>
<dbReference type="SUPFAM" id="SSF56112">
    <property type="entry name" value="Protein kinase-like (PK-like)"/>
    <property type="match status" value="1"/>
</dbReference>
<dbReference type="InterPro" id="IPR008271">
    <property type="entry name" value="Ser/Thr_kinase_AS"/>
</dbReference>
<dbReference type="InterPro" id="IPR012572">
    <property type="entry name" value="Mad3/Bub1_II"/>
</dbReference>
<evidence type="ECO:0000256" key="1">
    <source>
        <dbReference type="ARBA" id="ARBA00004629"/>
    </source>
</evidence>
<feature type="compositionally biased region" description="Polar residues" evidence="5">
    <location>
        <begin position="425"/>
        <end position="438"/>
    </location>
</feature>
<dbReference type="InterPro" id="IPR013212">
    <property type="entry name" value="Mad3/Bub1_I"/>
</dbReference>
<feature type="compositionally biased region" description="Basic and acidic residues" evidence="5">
    <location>
        <begin position="563"/>
        <end position="583"/>
    </location>
</feature>
<dbReference type="OMA" id="KTLCPNP"/>
<dbReference type="OrthoDB" id="248495at2759"/>
<protein>
    <submittedName>
        <fullName evidence="8">LAFE_0E13696g1_1</fullName>
    </submittedName>
</protein>
<dbReference type="GO" id="GO:0032991">
    <property type="term" value="C:protein-containing complex"/>
    <property type="evidence" value="ECO:0007669"/>
    <property type="project" value="UniProtKB-ARBA"/>
</dbReference>
<evidence type="ECO:0000313" key="9">
    <source>
        <dbReference type="Proteomes" id="UP000190831"/>
    </source>
</evidence>
<gene>
    <name evidence="8" type="ORF">LAFE_0E13696G</name>
</gene>
<dbReference type="CDD" id="cd13981">
    <property type="entry name" value="STKc_Bub1_BubR1"/>
    <property type="match status" value="1"/>
</dbReference>
<evidence type="ECO:0000259" key="6">
    <source>
        <dbReference type="PROSITE" id="PS50011"/>
    </source>
</evidence>
<evidence type="ECO:0000256" key="4">
    <source>
        <dbReference type="ARBA" id="ARBA00023328"/>
    </source>
</evidence>
<dbReference type="GO" id="GO:0005524">
    <property type="term" value="F:ATP binding"/>
    <property type="evidence" value="ECO:0007669"/>
    <property type="project" value="InterPro"/>
</dbReference>
<dbReference type="GO" id="GO:0051754">
    <property type="term" value="P:meiotic sister chromatid cohesion, centromeric"/>
    <property type="evidence" value="ECO:0007669"/>
    <property type="project" value="TreeGrafter"/>
</dbReference>
<dbReference type="GO" id="GO:0004672">
    <property type="term" value="F:protein kinase activity"/>
    <property type="evidence" value="ECO:0007669"/>
    <property type="project" value="InterPro"/>
</dbReference>
<dbReference type="Pfam" id="PF00069">
    <property type="entry name" value="Pkinase"/>
    <property type="match status" value="1"/>
</dbReference>
<dbReference type="PANTHER" id="PTHR14030">
    <property type="entry name" value="MITOTIC CHECKPOINT SERINE/THREONINE-PROTEIN KINASE BUB1"/>
    <property type="match status" value="1"/>
</dbReference>
<dbReference type="InterPro" id="IPR000719">
    <property type="entry name" value="Prot_kinase_dom"/>
</dbReference>
<reference evidence="9" key="1">
    <citation type="submission" date="2016-03" db="EMBL/GenBank/DDBJ databases">
        <authorList>
            <person name="Devillers H."/>
        </authorList>
    </citation>
    <scope>NUCLEOTIDE SEQUENCE [LARGE SCALE GENOMIC DNA]</scope>
</reference>
<evidence type="ECO:0000313" key="8">
    <source>
        <dbReference type="EMBL" id="SCW02079.1"/>
    </source>
</evidence>
<keyword evidence="2" id="KW-0158">Chromosome</keyword>
<feature type="domain" description="BUB1 N-terminal" evidence="7">
    <location>
        <begin position="54"/>
        <end position="223"/>
    </location>
</feature>
<evidence type="ECO:0000256" key="3">
    <source>
        <dbReference type="ARBA" id="ARBA00022838"/>
    </source>
</evidence>
<evidence type="ECO:0000256" key="5">
    <source>
        <dbReference type="SAM" id="MobiDB-lite"/>
    </source>
</evidence>
<keyword evidence="3" id="KW-0995">Kinetochore</keyword>
<keyword evidence="4" id="KW-0137">Centromere</keyword>
<dbReference type="AlphaFoldDB" id="A0A1G4MEB3"/>
<proteinExistence type="predicted"/>
<dbReference type="PROSITE" id="PS00108">
    <property type="entry name" value="PROTEIN_KINASE_ST"/>
    <property type="match status" value="1"/>
</dbReference>
<evidence type="ECO:0000256" key="2">
    <source>
        <dbReference type="ARBA" id="ARBA00022454"/>
    </source>
</evidence>
<feature type="region of interest" description="Disordered" evidence="5">
    <location>
        <begin position="525"/>
        <end position="548"/>
    </location>
</feature>
<evidence type="ECO:0000259" key="7">
    <source>
        <dbReference type="PROSITE" id="PS51489"/>
    </source>
</evidence>
<dbReference type="Pfam" id="PF08311">
    <property type="entry name" value="Mad3_BUB1_I"/>
    <property type="match status" value="1"/>
</dbReference>
<dbReference type="Gene3D" id="1.20.58.2070">
    <property type="match status" value="1"/>
</dbReference>
<dbReference type="GO" id="GO:0005634">
    <property type="term" value="C:nucleus"/>
    <property type="evidence" value="ECO:0007669"/>
    <property type="project" value="TreeGrafter"/>
</dbReference>
<dbReference type="Gene3D" id="6.10.20.170">
    <property type="match status" value="1"/>
</dbReference>
<sequence length="980" mass="113514">MSKGKLPVTNFDVIESDKENVLPLRNGRSASTLSLSLRQKSNAEHSETLTDLRLEYERKILEELDDMDDPLELYLDYISWINNAYPQGGQSKQSGMLDILERCLMYFKDFETYKNDPRYLKVWLWYLELFSSSSDERKNLFVYMMRKDIGVKLALFYEEFASLLVAQKLYLQANELLLHGIDIQARPTGRLRKSLQYFEEQMRQLNVDLSSRYSQESIFEQDGPDFILGKQKSQITESSKTKPLHMSSLKHTIFHDIEENQRDNNLRKDGWEYLDSKVQRDKENRLISSQLKPGQNVGKLTQHGSEANNNKRLPIFKDSLGRGSPVYKILEIPGRKSEKVDCNFDLIYPNATEEYCIEEILAISRNVYQKQSHAEFETQKLLHSSDLQIEDQSKIKRQKLALRPKIQLHDKPNEGHHLPPEDIQDTLTYKRITTSSTLPLKDDEDTRSERKKSRPSSPTVTLYSKDAMDEVYSMFNQDYSKPKQLLETDDTTSKFAVYENFTQEFTRKTLDDLTEARQLGGDMIQKTPRKSPEATAIDKASKETTTPTYKSKLQEYMTPIQERPETFKLNSEHDDDNTDKKNFDSGTINSTESSPFLTQPQTINVPPEEQKPVIDNPLNDTFRSQLLESVDPPLSTYDNFYSYNQCLRMSSVLKRIHQVSKNVKKNPIVDFKKTNDLYCIRAELGEGGYATVYLAESSTGSLKALKVEKPASIWEFYILKQVEKRLDGEPILRSIINVDSLHCFQDESYLVLNYASQGTVLDLINLERDKYGSSLDETLCMFIAIELMKVLECIHDVGIIHGDLKPDNCMIRFEECSELLGDYDANGKNGWSSKGIYLIDFGRSFDLTLFELGTRFKANWKTDQQDCPEMREGRLWSYEADYYGLAGIIHAMLFGKFIETRSLQNGKYELISSLKRYWNHELWSPFFDLLINSNQYGNLPITAKLREQRLLFEMYLEREGGGRLKSQITSLEPELAKFKQ</sequence>
<feature type="region of interest" description="Disordered" evidence="5">
    <location>
        <begin position="403"/>
        <end position="461"/>
    </location>
</feature>
<dbReference type="Gene3D" id="1.25.40.930">
    <property type="match status" value="1"/>
</dbReference>
<dbReference type="GO" id="GO:0000776">
    <property type="term" value="C:kinetochore"/>
    <property type="evidence" value="ECO:0007669"/>
    <property type="project" value="UniProtKB-KW"/>
</dbReference>
<dbReference type="SMART" id="SM00777">
    <property type="entry name" value="Mad3_BUB1_I"/>
    <property type="match status" value="1"/>
</dbReference>
<feature type="domain" description="Protein kinase" evidence="6">
    <location>
        <begin position="678"/>
        <end position="980"/>
    </location>
</feature>
<dbReference type="Gene3D" id="1.10.510.10">
    <property type="entry name" value="Transferase(Phosphotransferase) domain 1"/>
    <property type="match status" value="1"/>
</dbReference>
<accession>A0A1G4MEB3</accession>
<dbReference type="STRING" id="4955.A0A1G4MEB3"/>
<dbReference type="PROSITE" id="PS50011">
    <property type="entry name" value="PROTEIN_KINASE_DOM"/>
    <property type="match status" value="1"/>
</dbReference>
<name>A0A1G4MEB3_LACFM</name>
<dbReference type="GO" id="GO:0007094">
    <property type="term" value="P:mitotic spindle assembly checkpoint signaling"/>
    <property type="evidence" value="ECO:0007669"/>
    <property type="project" value="InterPro"/>
</dbReference>
<feature type="compositionally biased region" description="Polar residues" evidence="5">
    <location>
        <begin position="584"/>
        <end position="604"/>
    </location>
</feature>
<dbReference type="InterPro" id="IPR011009">
    <property type="entry name" value="Kinase-like_dom_sf"/>
</dbReference>
<feature type="region of interest" description="Disordered" evidence="5">
    <location>
        <begin position="563"/>
        <end position="610"/>
    </location>
</feature>
<dbReference type="EMBL" id="LT598488">
    <property type="protein sequence ID" value="SCW02079.1"/>
    <property type="molecule type" value="Genomic_DNA"/>
</dbReference>